<dbReference type="EMBL" id="NOKA02000041">
    <property type="protein sequence ID" value="RDY30294.1"/>
    <property type="molecule type" value="Genomic_DNA"/>
</dbReference>
<dbReference type="Proteomes" id="UP000216411">
    <property type="component" value="Unassembled WGS sequence"/>
</dbReference>
<gene>
    <name evidence="1" type="ORF">CG710_015275</name>
</gene>
<organism evidence="1 2">
    <name type="scientific">Lachnotalea glycerini</name>
    <dbReference type="NCBI Taxonomy" id="1763509"/>
    <lineage>
        <taxon>Bacteria</taxon>
        <taxon>Bacillati</taxon>
        <taxon>Bacillota</taxon>
        <taxon>Clostridia</taxon>
        <taxon>Lachnospirales</taxon>
        <taxon>Lachnospiraceae</taxon>
        <taxon>Lachnotalea</taxon>
    </lineage>
</organism>
<reference evidence="1 2" key="1">
    <citation type="journal article" date="2017" name="Genome Announc.">
        <title>Draft Genome Sequence of a Sporulating and Motile Strain of Lachnotalea glycerini Isolated from Water in Quebec City, Canada.</title>
        <authorList>
            <person name="Maheux A.F."/>
            <person name="Boudreau D.K."/>
            <person name="Berube E."/>
            <person name="Boissinot M."/>
            <person name="Raymond F."/>
            <person name="Brodeur S."/>
            <person name="Corbeil J."/>
            <person name="Isabel S."/>
            <person name="Omar R.F."/>
            <person name="Bergeron M.G."/>
        </authorList>
    </citation>
    <scope>NUCLEOTIDE SEQUENCE [LARGE SCALE GENOMIC DNA]</scope>
    <source>
        <strain evidence="1 2">CCRI-19302</strain>
    </source>
</reference>
<keyword evidence="2" id="KW-1185">Reference proteome</keyword>
<dbReference type="OrthoDB" id="1843176at2"/>
<protein>
    <recommendedName>
        <fullName evidence="3">Prophage minor tail protein Z (GPZ)</fullName>
    </recommendedName>
</protein>
<comment type="caution">
    <text evidence="1">The sequence shown here is derived from an EMBL/GenBank/DDBJ whole genome shotgun (WGS) entry which is preliminary data.</text>
</comment>
<evidence type="ECO:0000313" key="1">
    <source>
        <dbReference type="EMBL" id="RDY30294.1"/>
    </source>
</evidence>
<dbReference type="RefSeq" id="WP_094376313.1">
    <property type="nucleotide sequence ID" value="NZ_NOKA02000041.1"/>
</dbReference>
<accession>A0A371JC08</accession>
<proteinExistence type="predicted"/>
<sequence>MIEVIVDEKIIKELEANLGQSKKMPNALKKAINETAKQAQRDAADAVRIKYAVKISGFSKAMPVKSATISRLEAVISSTGEANPLSRFKVRKNNAESSAYAKVLNSSSLGDLTLKNSSDAGTDLKAFVQKLPNGHIGVFRRLTSSERKNQQTYFDERGKKKTSRKNAMRQLYTVSIPQMLGNEKSIYGIVEPNIQMNLQTNINRHMEEMMKG</sequence>
<evidence type="ECO:0000313" key="2">
    <source>
        <dbReference type="Proteomes" id="UP000216411"/>
    </source>
</evidence>
<name>A0A371JC08_9FIRM</name>
<evidence type="ECO:0008006" key="3">
    <source>
        <dbReference type="Google" id="ProtNLM"/>
    </source>
</evidence>
<dbReference type="AlphaFoldDB" id="A0A371JC08"/>